<dbReference type="RefSeq" id="XP_014668862.1">
    <property type="nucleotide sequence ID" value="XM_014813376.1"/>
</dbReference>
<evidence type="ECO:0000256" key="11">
    <source>
        <dbReference type="ARBA" id="ARBA00048818"/>
    </source>
</evidence>
<dbReference type="PANTHER" id="PTHR42874:SF1">
    <property type="entry name" value="URICASE"/>
    <property type="match status" value="1"/>
</dbReference>
<keyword evidence="9 12" id="KW-0576">Peroxisome</keyword>
<dbReference type="PIRSF" id="PIRSF000241">
    <property type="entry name" value="Urate_oxidase"/>
    <property type="match status" value="1"/>
</dbReference>
<evidence type="ECO:0000313" key="16">
    <source>
        <dbReference type="RefSeq" id="XP_014668864.1"/>
    </source>
</evidence>
<accession>A0ABM1E9J3</accession>
<dbReference type="NCBIfam" id="TIGR03383">
    <property type="entry name" value="urate_oxi"/>
    <property type="match status" value="1"/>
</dbReference>
<keyword evidence="7 12" id="KW-0659">Purine metabolism</keyword>
<evidence type="ECO:0000256" key="12">
    <source>
        <dbReference type="PIRNR" id="PIRNR000241"/>
    </source>
</evidence>
<evidence type="ECO:0000256" key="13">
    <source>
        <dbReference type="RuleBase" id="RU004455"/>
    </source>
</evidence>
<dbReference type="Gene3D" id="3.10.270.10">
    <property type="entry name" value="Urate Oxidase"/>
    <property type="match status" value="1"/>
</dbReference>
<evidence type="ECO:0000256" key="9">
    <source>
        <dbReference type="ARBA" id="ARBA00023140"/>
    </source>
</evidence>
<comment type="function">
    <text evidence="1 12 13">Catalyzes the oxidation of uric acid to 5-hydroxyisourate, which is further processed to form (S)-allantoin.</text>
</comment>
<evidence type="ECO:0000256" key="6">
    <source>
        <dbReference type="ARBA" id="ARBA00017098"/>
    </source>
</evidence>
<dbReference type="InterPro" id="IPR002042">
    <property type="entry name" value="Uricase"/>
</dbReference>
<dbReference type="Pfam" id="PF01014">
    <property type="entry name" value="Uricase"/>
    <property type="match status" value="2"/>
</dbReference>
<evidence type="ECO:0000256" key="1">
    <source>
        <dbReference type="ARBA" id="ARBA00003860"/>
    </source>
</evidence>
<evidence type="ECO:0000313" key="17">
    <source>
        <dbReference type="RefSeq" id="XP_014668865.1"/>
    </source>
</evidence>
<gene>
    <name evidence="15 16 17" type="primary">LOC106810104</name>
</gene>
<comment type="catalytic activity">
    <reaction evidence="11 12 13">
        <text>urate + O2 + H2O = 5-hydroxyisourate + H2O2</text>
        <dbReference type="Rhea" id="RHEA:21368"/>
        <dbReference type="ChEBI" id="CHEBI:15377"/>
        <dbReference type="ChEBI" id="CHEBI:15379"/>
        <dbReference type="ChEBI" id="CHEBI:16240"/>
        <dbReference type="ChEBI" id="CHEBI:17775"/>
        <dbReference type="ChEBI" id="CHEBI:18072"/>
        <dbReference type="EC" id="1.7.3.3"/>
    </reaction>
</comment>
<comment type="pathway">
    <text evidence="3 12">Purine metabolism; urate degradation; (S)-allantoin from urate: step 1/3.</text>
</comment>
<dbReference type="Proteomes" id="UP000695022">
    <property type="component" value="Unplaced"/>
</dbReference>
<reference evidence="15 16" key="1">
    <citation type="submission" date="2025-05" db="UniProtKB">
        <authorList>
            <consortium name="RefSeq"/>
        </authorList>
    </citation>
    <scope>IDENTIFICATION</scope>
</reference>
<dbReference type="SUPFAM" id="SSF55620">
    <property type="entry name" value="Tetrahydrobiopterin biosynthesis enzymes-like"/>
    <property type="match status" value="2"/>
</dbReference>
<dbReference type="PANTHER" id="PTHR42874">
    <property type="entry name" value="URICASE"/>
    <property type="match status" value="1"/>
</dbReference>
<comment type="subcellular location">
    <subcellularLocation>
        <location evidence="2 12">Peroxisome</location>
    </subcellularLocation>
</comment>
<keyword evidence="8 12" id="KW-0560">Oxidoreductase</keyword>
<comment type="similarity">
    <text evidence="4 12 13">Belongs to the uricase family.</text>
</comment>
<dbReference type="RefSeq" id="XP_014668864.1">
    <property type="nucleotide sequence ID" value="XM_014813378.1"/>
</dbReference>
<evidence type="ECO:0000256" key="10">
    <source>
        <dbReference type="ARBA" id="ARBA00031317"/>
    </source>
</evidence>
<evidence type="ECO:0000313" key="15">
    <source>
        <dbReference type="RefSeq" id="XP_014668862.1"/>
    </source>
</evidence>
<evidence type="ECO:0000256" key="3">
    <source>
        <dbReference type="ARBA" id="ARBA00004831"/>
    </source>
</evidence>
<evidence type="ECO:0000256" key="8">
    <source>
        <dbReference type="ARBA" id="ARBA00023002"/>
    </source>
</evidence>
<sequence length="300" mass="34302">MAEADMVFVNTEYGKDYVRLLHVRREGPLHHTREIEVNTTLTLACQKDYTHADNSDIIATDTQKNTVYILAKQRGIHNIETFALILSNHFLDKYRHVTRVHIHIKEAPWRRMEVKGRPHNHAFISTNDGTRFCDVAHKRYETPVVSAGITDLKLMKTTQSAFTNFIRDEYCSLPEMNDRVFCTIVTAKWQYSRSAGFCFDRAWEVVKSSILEEFGGPSDTGVFSPSVQHTLYLTIKTAMAKVQEIDLMEIELPNVHAYNVDYTKFPALNFKGSVNEVFMPVDKPSGNIKATLARAKKAKL</sequence>
<keyword evidence="14" id="KW-1185">Reference proteome</keyword>
<evidence type="ECO:0000313" key="14">
    <source>
        <dbReference type="Proteomes" id="UP000695022"/>
    </source>
</evidence>
<evidence type="ECO:0000256" key="2">
    <source>
        <dbReference type="ARBA" id="ARBA00004275"/>
    </source>
</evidence>
<dbReference type="RefSeq" id="XP_014668865.1">
    <property type="nucleotide sequence ID" value="XM_014813379.1"/>
</dbReference>
<name>A0ABM1E9J3_PRICU</name>
<evidence type="ECO:0000256" key="5">
    <source>
        <dbReference type="ARBA" id="ARBA00012598"/>
    </source>
</evidence>
<dbReference type="EC" id="1.7.3.3" evidence="5 12"/>
<protein>
    <recommendedName>
        <fullName evidence="6 12">Uricase</fullName>
        <ecNumber evidence="5 12">1.7.3.3</ecNumber>
    </recommendedName>
    <alternativeName>
        <fullName evidence="10 12">Urate oxidase</fullName>
    </alternativeName>
</protein>
<dbReference type="GeneID" id="106810104"/>
<organism evidence="14 16">
    <name type="scientific">Priapulus caudatus</name>
    <name type="common">Priapulid worm</name>
    <dbReference type="NCBI Taxonomy" id="37621"/>
    <lineage>
        <taxon>Eukaryota</taxon>
        <taxon>Metazoa</taxon>
        <taxon>Ecdysozoa</taxon>
        <taxon>Scalidophora</taxon>
        <taxon>Priapulida</taxon>
        <taxon>Priapulimorpha</taxon>
        <taxon>Priapulimorphida</taxon>
        <taxon>Priapulidae</taxon>
        <taxon>Priapulus</taxon>
    </lineage>
</organism>
<dbReference type="PRINTS" id="PR00093">
    <property type="entry name" value="URICASE"/>
</dbReference>
<evidence type="ECO:0000256" key="4">
    <source>
        <dbReference type="ARBA" id="ARBA00009760"/>
    </source>
</evidence>
<evidence type="ECO:0000256" key="7">
    <source>
        <dbReference type="ARBA" id="ARBA00022631"/>
    </source>
</evidence>
<proteinExistence type="inferred from homology"/>